<name>A0ABS5STZ4_9GAMM</name>
<dbReference type="Proteomes" id="UP000790096">
    <property type="component" value="Unassembled WGS sequence"/>
</dbReference>
<evidence type="ECO:0000313" key="2">
    <source>
        <dbReference type="Proteomes" id="UP000790096"/>
    </source>
</evidence>
<comment type="caution">
    <text evidence="1">The sequence shown here is derived from an EMBL/GenBank/DDBJ whole genome shotgun (WGS) entry which is preliminary data.</text>
</comment>
<keyword evidence="2" id="KW-1185">Reference proteome</keyword>
<organism evidence="1 2">
    <name type="scientific">Rosenbergiella gaditana</name>
    <dbReference type="NCBI Taxonomy" id="2726987"/>
    <lineage>
        <taxon>Bacteria</taxon>
        <taxon>Pseudomonadati</taxon>
        <taxon>Pseudomonadota</taxon>
        <taxon>Gammaproteobacteria</taxon>
        <taxon>Enterobacterales</taxon>
        <taxon>Erwiniaceae</taxon>
        <taxon>Rosenbergiella</taxon>
    </lineage>
</organism>
<reference evidence="1 2" key="1">
    <citation type="submission" date="2020-04" db="EMBL/GenBank/DDBJ databases">
        <title>Genome sequencing of Rosenbergiella species.</title>
        <authorList>
            <person name="Alvarez-Perez S."/>
            <person name="Lievens B."/>
        </authorList>
    </citation>
    <scope>NUCLEOTIDE SEQUENCE [LARGE SCALE GENOMIC DNA]</scope>
    <source>
        <strain evidence="1 2">S61</strain>
    </source>
</reference>
<gene>
    <name evidence="1" type="ORF">HH682_03755</name>
</gene>
<proteinExistence type="predicted"/>
<protein>
    <submittedName>
        <fullName evidence="1">T6SS protein Cts1T</fullName>
    </submittedName>
</protein>
<accession>A0ABS5STZ4</accession>
<dbReference type="RefSeq" id="WP_214236284.1">
    <property type="nucleotide sequence ID" value="NZ_JABBFR010000003.1"/>
</dbReference>
<dbReference type="EMBL" id="JABBFR010000003">
    <property type="protein sequence ID" value="MBT0723574.1"/>
    <property type="molecule type" value="Genomic_DNA"/>
</dbReference>
<evidence type="ECO:0000313" key="1">
    <source>
        <dbReference type="EMBL" id="MBT0723574.1"/>
    </source>
</evidence>
<sequence length="234" mass="27735">MSLRLYLLVDESRVSPFRRLGKRQREVRSIITQHILPNIGCSMLEGYLSESYPWCFVISSNTRQGKYNYAGAFRVLRGEQGEASLLIVYSAVSYRWLQKNMHTEFPLTFWAARILNNVQKSDFAEKNWRPLWQWVKALKRSYSPFWESFVLTPAWRFKNHSQVLLREGAQEDYHIRNIDGVEVMPWKNWPDCIQQEASIWIWRQSRHGNILDSQRISLRSAEAKPPNASYLRYS</sequence>